<dbReference type="GO" id="GO:0006310">
    <property type="term" value="P:DNA recombination"/>
    <property type="evidence" value="ECO:0007669"/>
    <property type="project" value="UniProtKB-UniRule"/>
</dbReference>
<evidence type="ECO:0000256" key="4">
    <source>
        <dbReference type="ARBA" id="ARBA00022763"/>
    </source>
</evidence>
<keyword evidence="9 15" id="KW-0233">DNA recombination</keyword>
<feature type="domain" description="Helicase ATP-binding" evidence="16">
    <location>
        <begin position="270"/>
        <end position="439"/>
    </location>
</feature>
<comment type="catalytic activity">
    <reaction evidence="12 15">
        <text>Couples ATP hydrolysis with the unwinding of duplex DNA by translocating in the 3'-5' direction.</text>
        <dbReference type="EC" id="5.6.2.4"/>
    </reaction>
</comment>
<dbReference type="Gene3D" id="2.40.50.140">
    <property type="entry name" value="Nucleic acid-binding proteins"/>
    <property type="match status" value="1"/>
</dbReference>
<dbReference type="SMART" id="SM00487">
    <property type="entry name" value="DEXDc"/>
    <property type="match status" value="1"/>
</dbReference>
<protein>
    <recommendedName>
        <fullName evidence="2 15">ATP-dependent DNA helicase RecG</fullName>
        <ecNumber evidence="13 15">5.6.2.4</ecNumber>
    </recommendedName>
</protein>
<dbReference type="NCBIfam" id="TIGR00643">
    <property type="entry name" value="recG"/>
    <property type="match status" value="1"/>
</dbReference>
<evidence type="ECO:0000256" key="10">
    <source>
        <dbReference type="ARBA" id="ARBA00023204"/>
    </source>
</evidence>
<evidence type="ECO:0000259" key="16">
    <source>
        <dbReference type="PROSITE" id="PS51192"/>
    </source>
</evidence>
<evidence type="ECO:0000256" key="12">
    <source>
        <dbReference type="ARBA" id="ARBA00034617"/>
    </source>
</evidence>
<dbReference type="RefSeq" id="WP_015238527.1">
    <property type="nucleotide sequence ID" value="NC_020283.1"/>
</dbReference>
<dbReference type="EC" id="5.6.2.4" evidence="13 15"/>
<evidence type="ECO:0000256" key="13">
    <source>
        <dbReference type="ARBA" id="ARBA00034808"/>
    </source>
</evidence>
<comment type="function">
    <text evidence="15">Plays a critical role in recombination and DNA repair. Helps process Holliday junction intermediates to mature products by catalyzing branch migration. Has replication fork regression activity, unwinds stalled or blocked replication forks to make a HJ that can be resolved. Has a DNA unwinding activity characteristic of a DNA helicase with 3'-5' polarity.</text>
</comment>
<dbReference type="Proteomes" id="UP000011686">
    <property type="component" value="Chromosome"/>
</dbReference>
<dbReference type="HOGENOM" id="CLU_005122_7_1_4"/>
<dbReference type="InterPro" id="IPR011545">
    <property type="entry name" value="DEAD/DEAH_box_helicase_dom"/>
</dbReference>
<evidence type="ECO:0000256" key="1">
    <source>
        <dbReference type="ARBA" id="ARBA00007504"/>
    </source>
</evidence>
<dbReference type="GO" id="GO:0005524">
    <property type="term" value="F:ATP binding"/>
    <property type="evidence" value="ECO:0007669"/>
    <property type="project" value="UniProtKB-KW"/>
</dbReference>
<dbReference type="eggNOG" id="COG1200">
    <property type="taxonomic scope" value="Bacteria"/>
</dbReference>
<evidence type="ECO:0000259" key="17">
    <source>
        <dbReference type="PROSITE" id="PS51194"/>
    </source>
</evidence>
<dbReference type="GO" id="GO:0003677">
    <property type="term" value="F:DNA binding"/>
    <property type="evidence" value="ECO:0007669"/>
    <property type="project" value="UniProtKB-KW"/>
</dbReference>
<dbReference type="PANTHER" id="PTHR47964:SF1">
    <property type="entry name" value="ATP-DEPENDENT DNA HELICASE HOMOLOG RECG, CHLOROPLASTIC"/>
    <property type="match status" value="1"/>
</dbReference>
<evidence type="ECO:0000256" key="9">
    <source>
        <dbReference type="ARBA" id="ARBA00023172"/>
    </source>
</evidence>
<comment type="catalytic activity">
    <reaction evidence="14 15">
        <text>ATP + H2O = ADP + phosphate + H(+)</text>
        <dbReference type="Rhea" id="RHEA:13065"/>
        <dbReference type="ChEBI" id="CHEBI:15377"/>
        <dbReference type="ChEBI" id="CHEBI:15378"/>
        <dbReference type="ChEBI" id="CHEBI:30616"/>
        <dbReference type="ChEBI" id="CHEBI:43474"/>
        <dbReference type="ChEBI" id="CHEBI:456216"/>
        <dbReference type="EC" id="5.6.2.4"/>
    </reaction>
</comment>
<dbReference type="InterPro" id="IPR014001">
    <property type="entry name" value="Helicase_ATP-bd"/>
</dbReference>
<dbReference type="SUPFAM" id="SSF50249">
    <property type="entry name" value="Nucleic acid-binding proteins"/>
    <property type="match status" value="1"/>
</dbReference>
<dbReference type="InterPro" id="IPR001650">
    <property type="entry name" value="Helicase_C-like"/>
</dbReference>
<evidence type="ECO:0000256" key="2">
    <source>
        <dbReference type="ARBA" id="ARBA00017846"/>
    </source>
</evidence>
<dbReference type="SUPFAM" id="SSF52540">
    <property type="entry name" value="P-loop containing nucleoside triphosphate hydrolases"/>
    <property type="match status" value="2"/>
</dbReference>
<evidence type="ECO:0000256" key="6">
    <source>
        <dbReference type="ARBA" id="ARBA00022806"/>
    </source>
</evidence>
<accession>M1M6A6</accession>
<dbReference type="PROSITE" id="PS51194">
    <property type="entry name" value="HELICASE_CTER"/>
    <property type="match status" value="1"/>
</dbReference>
<dbReference type="Pfam" id="PF00270">
    <property type="entry name" value="DEAD"/>
    <property type="match status" value="1"/>
</dbReference>
<dbReference type="InterPro" id="IPR047112">
    <property type="entry name" value="RecG/Mfd"/>
</dbReference>
<evidence type="ECO:0000313" key="18">
    <source>
        <dbReference type="EMBL" id="AGF47640.1"/>
    </source>
</evidence>
<evidence type="ECO:0000256" key="7">
    <source>
        <dbReference type="ARBA" id="ARBA00022840"/>
    </source>
</evidence>
<evidence type="ECO:0000313" key="19">
    <source>
        <dbReference type="Proteomes" id="UP000011686"/>
    </source>
</evidence>
<dbReference type="InterPro" id="IPR012340">
    <property type="entry name" value="NA-bd_OB-fold"/>
</dbReference>
<evidence type="ECO:0000256" key="11">
    <source>
        <dbReference type="ARBA" id="ARBA00023235"/>
    </source>
</evidence>
<evidence type="ECO:0000256" key="3">
    <source>
        <dbReference type="ARBA" id="ARBA00022741"/>
    </source>
</evidence>
<dbReference type="AlphaFoldDB" id="M1M6A6"/>
<dbReference type="GO" id="GO:0016887">
    <property type="term" value="F:ATP hydrolysis activity"/>
    <property type="evidence" value="ECO:0007669"/>
    <property type="project" value="RHEA"/>
</dbReference>
<keyword evidence="4 15" id="KW-0227">DNA damage</keyword>
<dbReference type="CDD" id="cd04488">
    <property type="entry name" value="RecG_wedge_OBF"/>
    <property type="match status" value="1"/>
</dbReference>
<dbReference type="InterPro" id="IPR045562">
    <property type="entry name" value="RecG_dom3_C"/>
</dbReference>
<dbReference type="GO" id="GO:0043138">
    <property type="term" value="F:3'-5' DNA helicase activity"/>
    <property type="evidence" value="ECO:0007669"/>
    <property type="project" value="UniProtKB-EC"/>
</dbReference>
<dbReference type="PROSITE" id="PS51192">
    <property type="entry name" value="HELICASE_ATP_BIND_1"/>
    <property type="match status" value="1"/>
</dbReference>
<dbReference type="KEGG" id="kct:CDEE_0617"/>
<dbReference type="InterPro" id="IPR027417">
    <property type="entry name" value="P-loop_NTPase"/>
</dbReference>
<evidence type="ECO:0000256" key="8">
    <source>
        <dbReference type="ARBA" id="ARBA00023125"/>
    </source>
</evidence>
<reference evidence="18 19" key="1">
    <citation type="journal article" date="2013" name="Genome Biol. Evol.">
        <title>Genome evolution and phylogenomic analysis of candidatus kinetoplastibacterium, the betaproteobacterial endosymbionts of strigomonas and angomonas.</title>
        <authorList>
            <person name="Alves J.M."/>
            <person name="Serrano M.G."/>
            <person name="Maia da Silva F."/>
            <person name="Voegtly L.J."/>
            <person name="Matveyev A.V."/>
            <person name="Teixeira M.M."/>
            <person name="Camargo E.P."/>
            <person name="Buck G.A."/>
        </authorList>
    </citation>
    <scope>NUCLEOTIDE SEQUENCE [LARGE SCALE GENOMIC DNA]</scope>
    <source>
        <strain evidence="18 19">TCC036E</strain>
    </source>
</reference>
<dbReference type="Pfam" id="PF00271">
    <property type="entry name" value="Helicase_C"/>
    <property type="match status" value="1"/>
</dbReference>
<dbReference type="Pfam" id="PF19833">
    <property type="entry name" value="RecG_dom3_C"/>
    <property type="match status" value="1"/>
</dbReference>
<dbReference type="SMART" id="SM00490">
    <property type="entry name" value="HELICc"/>
    <property type="match status" value="1"/>
</dbReference>
<proteinExistence type="inferred from homology"/>
<keyword evidence="7 15" id="KW-0067">ATP-binding</keyword>
<organism evidence="18 19">
    <name type="scientific">Candidatus Kinetoplastidibacterium crithidiae TCC036E</name>
    <dbReference type="NCBI Taxonomy" id="1208918"/>
    <lineage>
        <taxon>Bacteria</taxon>
        <taxon>Pseudomonadati</taxon>
        <taxon>Pseudomonadota</taxon>
        <taxon>Betaproteobacteria</taxon>
        <taxon>Candidatus Kinetoplastidibacterium</taxon>
    </lineage>
</organism>
<keyword evidence="10 15" id="KW-0234">DNA repair</keyword>
<dbReference type="InterPro" id="IPR033454">
    <property type="entry name" value="RecG_wedge"/>
</dbReference>
<evidence type="ECO:0000256" key="5">
    <source>
        <dbReference type="ARBA" id="ARBA00022801"/>
    </source>
</evidence>
<dbReference type="GO" id="GO:0006281">
    <property type="term" value="P:DNA repair"/>
    <property type="evidence" value="ECO:0007669"/>
    <property type="project" value="UniProtKB-UniRule"/>
</dbReference>
<feature type="domain" description="Helicase C-terminal" evidence="17">
    <location>
        <begin position="462"/>
        <end position="618"/>
    </location>
</feature>
<keyword evidence="11" id="KW-0413">Isomerase</keyword>
<dbReference type="Gene3D" id="3.40.50.300">
    <property type="entry name" value="P-loop containing nucleotide triphosphate hydrolases"/>
    <property type="match status" value="2"/>
</dbReference>
<dbReference type="PATRIC" id="fig|1208918.3.peg.339"/>
<keyword evidence="19" id="KW-1185">Reference proteome</keyword>
<keyword evidence="5 15" id="KW-0378">Hydrolase</keyword>
<dbReference type="PANTHER" id="PTHR47964">
    <property type="entry name" value="ATP-DEPENDENT DNA HELICASE HOMOLOG RECG, CHLOROPLASTIC"/>
    <property type="match status" value="1"/>
</dbReference>
<dbReference type="STRING" id="1208918.CDEE_0617"/>
<name>M1M6A6_9PROT</name>
<dbReference type="Pfam" id="PF17191">
    <property type="entry name" value="RecG_wedge"/>
    <property type="match status" value="1"/>
</dbReference>
<dbReference type="EMBL" id="CP003804">
    <property type="protein sequence ID" value="AGF47640.1"/>
    <property type="molecule type" value="Genomic_DNA"/>
</dbReference>
<keyword evidence="3 15" id="KW-0547">Nucleotide-binding</keyword>
<keyword evidence="8" id="KW-0238">DNA-binding</keyword>
<dbReference type="InterPro" id="IPR004609">
    <property type="entry name" value="ATP-dep_DNA_helicase_RecG"/>
</dbReference>
<evidence type="ECO:0000256" key="15">
    <source>
        <dbReference type="RuleBase" id="RU363016"/>
    </source>
</evidence>
<keyword evidence="6 15" id="KW-0347">Helicase</keyword>
<sequence length="680" mass="78403">MDKKTEKSIQNKLIKLKLYTQNDYIFHIPLRYENETKLTKIIDIPLSTYILTEGVIIDVKILDNRFKNKVLIVIIKDDTGYLQLRWLHFFSSQITKFIIGNKIRVGGEAKRKQSELEIIHPRIYNINTKLSKKLTPIYSTIKGLSQIKIRKIILEELTKTITDTLPDNIVKHFNLMAFDEAIKYLHYPPPYNSLSLSTEKKHPAWTRIKFDELLAHELSIGIIRQDRMQKKAYCLPKNSKFIKNLATFIDNLEFTLTDSQQYVINEISNDLSMSFPMNRLLQGDVGCGKTVVATIAAIQAISSNKQVALMTPTEILTEQHFYKIQEYCKKLEIIVEYISSNKSIKDKKSIKERVISGEINFIIGTQSLIQEHIYFNNLGLLIIDEQHRFGVEQRSVFYNKGIYIDKNSVIYPHLLSMSATPIPRTLAMTLLDDMDISTIKSLPKDRKPIITKLISDDRREEVLTKIVKFIKNGRQAYWVCPMIVENEKIDLQNAVDTFEDIKKRFPDLKIGLIHSNLANNLKNEIMQSFRNGNINLLVATTVIEVGVDVPNASLMTIEHSERFGLAQLHQLRGRIGRGIDQSICILLYQKPLSLIAKKRLRAIFKTLDGFKIAQYDLLIRGPGDFLGTKQSGVNLFRFADIETDQDILQKSKEAALIIKKYNPECINPHISRWKKNDNYI</sequence>
<gene>
    <name evidence="18" type="ORF">CDEE_0617</name>
</gene>
<evidence type="ECO:0000256" key="14">
    <source>
        <dbReference type="ARBA" id="ARBA00048988"/>
    </source>
</evidence>
<comment type="similarity">
    <text evidence="1 15">Belongs to the helicase family. RecG subfamily.</text>
</comment>